<name>A0A158SVP9_HAEIF</name>
<evidence type="ECO:0000313" key="2">
    <source>
        <dbReference type="Proteomes" id="UP000050700"/>
    </source>
</evidence>
<proteinExistence type="predicted"/>
<gene>
    <name evidence="1" type="ORF">NTHI1209_00546</name>
</gene>
<comment type="caution">
    <text evidence="1">The sequence shown here is derived from an EMBL/GenBank/DDBJ whole genome shotgun (WGS) entry which is preliminary data.</text>
</comment>
<protein>
    <submittedName>
        <fullName evidence="1">Uncharacterized protein</fullName>
    </submittedName>
</protein>
<dbReference type="EMBL" id="JMQP01000002">
    <property type="protein sequence ID" value="KIS34943.1"/>
    <property type="molecule type" value="Genomic_DNA"/>
</dbReference>
<dbReference type="AlphaFoldDB" id="A0A158SVP9"/>
<sequence>MSNLCYPSYFYSVQYCVDNWCNVALNTQRINFMIKNKLEDSVLLLKKLRAEMHDKMDDSQLKNLDLVISQLEVAQSQSQILELLGKALSSIPWIYKIIERLSLLP</sequence>
<dbReference type="Proteomes" id="UP000050700">
    <property type="component" value="Unassembled WGS sequence"/>
</dbReference>
<evidence type="ECO:0000313" key="1">
    <source>
        <dbReference type="EMBL" id="KIS34943.1"/>
    </source>
</evidence>
<organism evidence="1 2">
    <name type="scientific">Haemophilus influenzae</name>
    <dbReference type="NCBI Taxonomy" id="727"/>
    <lineage>
        <taxon>Bacteria</taxon>
        <taxon>Pseudomonadati</taxon>
        <taxon>Pseudomonadota</taxon>
        <taxon>Gammaproteobacteria</taxon>
        <taxon>Pasteurellales</taxon>
        <taxon>Pasteurellaceae</taxon>
        <taxon>Haemophilus</taxon>
    </lineage>
</organism>
<dbReference type="PATRIC" id="fig|727.582.peg.488"/>
<accession>A0A158SVP9</accession>
<reference evidence="1 2" key="1">
    <citation type="submission" date="2014-05" db="EMBL/GenBank/DDBJ databases">
        <title>Methylome analysis of the phasevarions of Haemophilus influenzae.</title>
        <authorList>
            <person name="Atack J.M."/>
            <person name="Fox K.L."/>
            <person name="Power P.M."/>
            <person name="Clark T."/>
            <person name="Jurcisek J."/>
            <person name="Korlach J."/>
            <person name="Bakaletz L.O."/>
            <person name="Jennings M.P."/>
        </authorList>
    </citation>
    <scope>NUCLEOTIDE SEQUENCE [LARGE SCALE GENOMIC DNA]</scope>
    <source>
        <strain evidence="1 2">1209</strain>
    </source>
</reference>